<keyword evidence="3 9" id="KW-0732">Signal</keyword>
<evidence type="ECO:0000259" key="13">
    <source>
        <dbReference type="Pfam" id="PF17766"/>
    </source>
</evidence>
<dbReference type="InterPro" id="IPR037045">
    <property type="entry name" value="S8pro/Inhibitor_I9_sf"/>
</dbReference>
<keyword evidence="15" id="KW-1185">Reference proteome</keyword>
<keyword evidence="4 8" id="KW-0378">Hydrolase</keyword>
<accession>A0AAF0WYA5</accession>
<evidence type="ECO:0000256" key="7">
    <source>
        <dbReference type="PIRSR" id="PIRSR615500-1"/>
    </source>
</evidence>
<evidence type="ECO:0000256" key="4">
    <source>
        <dbReference type="ARBA" id="ARBA00022801"/>
    </source>
</evidence>
<feature type="domain" description="PA" evidence="11">
    <location>
        <begin position="398"/>
        <end position="476"/>
    </location>
</feature>
<dbReference type="InterPro" id="IPR023828">
    <property type="entry name" value="Peptidase_S8_Ser-AS"/>
</dbReference>
<feature type="domain" description="Subtilisin-like protease fibronectin type-III" evidence="13">
    <location>
        <begin position="674"/>
        <end position="769"/>
    </location>
</feature>
<keyword evidence="6" id="KW-0325">Glycoprotein</keyword>
<evidence type="ECO:0008006" key="16">
    <source>
        <dbReference type="Google" id="ProtNLM"/>
    </source>
</evidence>
<dbReference type="Gene3D" id="3.50.30.30">
    <property type="match status" value="1"/>
</dbReference>
<dbReference type="Pfam" id="PF02225">
    <property type="entry name" value="PA"/>
    <property type="match status" value="1"/>
</dbReference>
<dbReference type="GO" id="GO:0004252">
    <property type="term" value="F:serine-type endopeptidase activity"/>
    <property type="evidence" value="ECO:0007669"/>
    <property type="project" value="UniProtKB-UniRule"/>
</dbReference>
<evidence type="ECO:0000256" key="3">
    <source>
        <dbReference type="ARBA" id="ARBA00022729"/>
    </source>
</evidence>
<dbReference type="PROSITE" id="PS51892">
    <property type="entry name" value="SUBTILASE"/>
    <property type="match status" value="1"/>
</dbReference>
<evidence type="ECO:0000256" key="5">
    <source>
        <dbReference type="ARBA" id="ARBA00022825"/>
    </source>
</evidence>
<dbReference type="InterPro" id="IPR003137">
    <property type="entry name" value="PA_domain"/>
</dbReference>
<dbReference type="FunFam" id="3.40.50.200:FF:000006">
    <property type="entry name" value="Subtilisin-like protease SBT1.5"/>
    <property type="match status" value="1"/>
</dbReference>
<dbReference type="FunFam" id="2.60.40.2310:FF:000001">
    <property type="entry name" value="Subtilisin-like protease SBT1.5"/>
    <property type="match status" value="1"/>
</dbReference>
<dbReference type="InterPro" id="IPR015500">
    <property type="entry name" value="Peptidase_S8_subtilisin-rel"/>
</dbReference>
<evidence type="ECO:0000256" key="2">
    <source>
        <dbReference type="ARBA" id="ARBA00022670"/>
    </source>
</evidence>
<organism evidence="14 15">
    <name type="scientific">Daucus carota subsp. sativus</name>
    <name type="common">Carrot</name>
    <dbReference type="NCBI Taxonomy" id="79200"/>
    <lineage>
        <taxon>Eukaryota</taxon>
        <taxon>Viridiplantae</taxon>
        <taxon>Streptophyta</taxon>
        <taxon>Embryophyta</taxon>
        <taxon>Tracheophyta</taxon>
        <taxon>Spermatophyta</taxon>
        <taxon>Magnoliopsida</taxon>
        <taxon>eudicotyledons</taxon>
        <taxon>Gunneridae</taxon>
        <taxon>Pentapetalae</taxon>
        <taxon>asterids</taxon>
        <taxon>campanulids</taxon>
        <taxon>Apiales</taxon>
        <taxon>Apiaceae</taxon>
        <taxon>Apioideae</taxon>
        <taxon>Scandiceae</taxon>
        <taxon>Daucinae</taxon>
        <taxon>Daucus</taxon>
        <taxon>Daucus sect. Daucus</taxon>
    </lineage>
</organism>
<evidence type="ECO:0000313" key="15">
    <source>
        <dbReference type="Proteomes" id="UP000077755"/>
    </source>
</evidence>
<dbReference type="CDD" id="cd02120">
    <property type="entry name" value="PA_subtilisin_like"/>
    <property type="match status" value="1"/>
</dbReference>
<keyword evidence="5 8" id="KW-0720">Serine protease</keyword>
<evidence type="ECO:0000256" key="6">
    <source>
        <dbReference type="ARBA" id="ARBA00023180"/>
    </source>
</evidence>
<dbReference type="EMBL" id="CP093346">
    <property type="protein sequence ID" value="WOG97824.1"/>
    <property type="molecule type" value="Genomic_DNA"/>
</dbReference>
<dbReference type="InterPro" id="IPR036852">
    <property type="entry name" value="Peptidase_S8/S53_dom_sf"/>
</dbReference>
<dbReference type="FunFam" id="3.30.70.80:FF:000002">
    <property type="entry name" value="Subtilisin-like protease SBT5.3"/>
    <property type="match status" value="1"/>
</dbReference>
<dbReference type="PRINTS" id="PR00723">
    <property type="entry name" value="SUBTILISIN"/>
</dbReference>
<dbReference type="Pfam" id="PF05922">
    <property type="entry name" value="Inhibitor_I9"/>
    <property type="match status" value="1"/>
</dbReference>
<dbReference type="SUPFAM" id="SSF52743">
    <property type="entry name" value="Subtilisin-like"/>
    <property type="match status" value="1"/>
</dbReference>
<dbReference type="InterPro" id="IPR034197">
    <property type="entry name" value="Peptidases_S8_3"/>
</dbReference>
<dbReference type="Proteomes" id="UP000077755">
    <property type="component" value="Chromosome 4"/>
</dbReference>
<dbReference type="Gene3D" id="3.40.50.200">
    <property type="entry name" value="Peptidase S8/S53 domain"/>
    <property type="match status" value="1"/>
</dbReference>
<dbReference type="Gene3D" id="3.30.70.80">
    <property type="entry name" value="Peptidase S8 propeptide/proteinase inhibitor I9"/>
    <property type="match status" value="1"/>
</dbReference>
<feature type="signal peptide" evidence="9">
    <location>
        <begin position="1"/>
        <end position="29"/>
    </location>
</feature>
<protein>
    <recommendedName>
        <fullName evidence="16">Subtilisin-like protease</fullName>
    </recommendedName>
</protein>
<dbReference type="FunFam" id="3.50.30.30:FF:000005">
    <property type="entry name" value="subtilisin-like protease SBT1.5"/>
    <property type="match status" value="1"/>
</dbReference>
<evidence type="ECO:0000256" key="8">
    <source>
        <dbReference type="PROSITE-ProRule" id="PRU01240"/>
    </source>
</evidence>
<dbReference type="AlphaFoldDB" id="A0AAF0WYA5"/>
<feature type="active site" description="Charge relay system" evidence="7 8">
    <location>
        <position position="154"/>
    </location>
</feature>
<evidence type="ECO:0000256" key="9">
    <source>
        <dbReference type="SAM" id="SignalP"/>
    </source>
</evidence>
<feature type="active site" description="Charge relay system" evidence="7 8">
    <location>
        <position position="224"/>
    </location>
</feature>
<dbReference type="GO" id="GO:0006508">
    <property type="term" value="P:proteolysis"/>
    <property type="evidence" value="ECO:0007669"/>
    <property type="project" value="UniProtKB-KW"/>
</dbReference>
<dbReference type="PANTHER" id="PTHR10795">
    <property type="entry name" value="PROPROTEIN CONVERTASE SUBTILISIN/KEXIN"/>
    <property type="match status" value="1"/>
</dbReference>
<dbReference type="InterPro" id="IPR041469">
    <property type="entry name" value="Subtilisin-like_FN3"/>
</dbReference>
<dbReference type="InterPro" id="IPR046450">
    <property type="entry name" value="PA_dom_sf"/>
</dbReference>
<comment type="similarity">
    <text evidence="1 8">Belongs to the peptidase S8 family.</text>
</comment>
<evidence type="ECO:0000256" key="1">
    <source>
        <dbReference type="ARBA" id="ARBA00011073"/>
    </source>
</evidence>
<reference evidence="14" key="1">
    <citation type="journal article" date="2016" name="Nat. Genet.">
        <title>A high-quality carrot genome assembly provides new insights into carotenoid accumulation and asterid genome evolution.</title>
        <authorList>
            <person name="Iorizzo M."/>
            <person name="Ellison S."/>
            <person name="Senalik D."/>
            <person name="Zeng P."/>
            <person name="Satapoomin P."/>
            <person name="Huang J."/>
            <person name="Bowman M."/>
            <person name="Iovene M."/>
            <person name="Sanseverino W."/>
            <person name="Cavagnaro P."/>
            <person name="Yildiz M."/>
            <person name="Macko-Podgorni A."/>
            <person name="Moranska E."/>
            <person name="Grzebelus E."/>
            <person name="Grzebelus D."/>
            <person name="Ashrafi H."/>
            <person name="Zheng Z."/>
            <person name="Cheng S."/>
            <person name="Spooner D."/>
            <person name="Van Deynze A."/>
            <person name="Simon P."/>
        </authorList>
    </citation>
    <scope>NUCLEOTIDE SEQUENCE</scope>
    <source>
        <tissue evidence="14">Leaf</tissue>
    </source>
</reference>
<evidence type="ECO:0000259" key="10">
    <source>
        <dbReference type="Pfam" id="PF00082"/>
    </source>
</evidence>
<dbReference type="PROSITE" id="PS00138">
    <property type="entry name" value="SUBTILASE_SER"/>
    <property type="match status" value="1"/>
</dbReference>
<dbReference type="Pfam" id="PF17766">
    <property type="entry name" value="fn3_6"/>
    <property type="match status" value="1"/>
</dbReference>
<dbReference type="SUPFAM" id="SSF52025">
    <property type="entry name" value="PA domain"/>
    <property type="match status" value="1"/>
</dbReference>
<feature type="domain" description="Inhibitor I9" evidence="12">
    <location>
        <begin position="33"/>
        <end position="117"/>
    </location>
</feature>
<sequence>MTMGAAITNPFYLTCLIILSLMQVTTIAGEKHSYVVYLGSHSHGPEISSTDLDRVTESHYEFLGTFLGSNKAKDAIFYSYTRHINGFAAILEEEEAAQIANHPDVVSVFLNKARKLHTTRSWEFLGLENNGVIHPSSIWKKARFGEDVIIGNLDTGVWPESKSFSDEGFGPIPSKWNGICVNGLDKSFRCNRKLIGARYFNRGFASVYGPLNSTYESPRDDDGHGSHTLSTAAGNFVPGANVLGYANGTAKGGSPKARVVAYKVCWLYKGEGSCFDADVLAAVDAAIFDGVDVLSTSLGGSPGTPFFEDGIAIASFHAAKHGISVVCSAGNSGPLAGTVANVAPWQFTIGASTMDREFPAYVVLGNKMQFKGQSLSKALPNKLFYPLISSKGAKAVHATIEDAERCKPNSLDPRKVKGKIILCLRGDNGRVDKGNQALIAGAVAMILANDKESANEIIADPHVLPASHITYSEGLAVARYIRTAKSPVAYITPPTTQLGVKPAPFMAAFSSQGPSSVAPEILKPDITAPGVSILAAYSLEASPTNENEDKRRFPYNILSGTSMSCPHVAGIVGLLKSIYPNWSPAAIRSAIMTTARMRDNRRHPVTDASGLKATPFSYGSGHVRPNRAADPGLVYDLTVKDYLNFLCGLGYNSSQIKSFTKEPYTCPKHTALANLNYPSFSVPNLNSTITVTRTVKNVGSPGSYRARVVSPLGTSVIVEPKYLKFDKVGEEKSFNLTVKLRQKDAARDYVFGHLTWTDGKHHVKSPIAVKAGSTQVIAS</sequence>
<dbReference type="Pfam" id="PF00082">
    <property type="entry name" value="Peptidase_S8"/>
    <property type="match status" value="1"/>
</dbReference>
<keyword evidence="2 8" id="KW-0645">Protease</keyword>
<dbReference type="CDD" id="cd04852">
    <property type="entry name" value="Peptidases_S8_3"/>
    <property type="match status" value="1"/>
</dbReference>
<dbReference type="InterPro" id="IPR000209">
    <property type="entry name" value="Peptidase_S8/S53_dom"/>
</dbReference>
<dbReference type="InterPro" id="IPR010259">
    <property type="entry name" value="S8pro/Inhibitor_I9"/>
</dbReference>
<evidence type="ECO:0000259" key="11">
    <source>
        <dbReference type="Pfam" id="PF02225"/>
    </source>
</evidence>
<dbReference type="InterPro" id="IPR045051">
    <property type="entry name" value="SBT"/>
</dbReference>
<evidence type="ECO:0000313" key="14">
    <source>
        <dbReference type="EMBL" id="WOG97824.1"/>
    </source>
</evidence>
<feature type="domain" description="Peptidase S8/S53" evidence="10">
    <location>
        <begin position="145"/>
        <end position="621"/>
    </location>
</feature>
<dbReference type="Gene3D" id="2.60.40.2310">
    <property type="match status" value="1"/>
</dbReference>
<proteinExistence type="inferred from homology"/>
<feature type="active site" description="Charge relay system" evidence="7 8">
    <location>
        <position position="562"/>
    </location>
</feature>
<feature type="chain" id="PRO_5041988841" description="Subtilisin-like protease" evidence="9">
    <location>
        <begin position="30"/>
        <end position="779"/>
    </location>
</feature>
<evidence type="ECO:0000259" key="12">
    <source>
        <dbReference type="Pfam" id="PF05922"/>
    </source>
</evidence>
<reference evidence="14" key="2">
    <citation type="submission" date="2022-03" db="EMBL/GenBank/DDBJ databases">
        <title>Draft title - Genomic analysis of global carrot germplasm unveils the trajectory of domestication and the origin of high carotenoid orange carrot.</title>
        <authorList>
            <person name="Iorizzo M."/>
            <person name="Ellison S."/>
            <person name="Senalik D."/>
            <person name="Macko-Podgorni A."/>
            <person name="Grzebelus D."/>
            <person name="Bostan H."/>
            <person name="Rolling W."/>
            <person name="Curaba J."/>
            <person name="Simon P."/>
        </authorList>
    </citation>
    <scope>NUCLEOTIDE SEQUENCE</scope>
    <source>
        <tissue evidence="14">Leaf</tissue>
    </source>
</reference>
<name>A0AAF0WYA5_DAUCS</name>
<gene>
    <name evidence="14" type="ORF">DCAR_0417165</name>
</gene>